<dbReference type="PANTHER" id="PTHR42748">
    <property type="entry name" value="NITROGEN METABOLITE REPRESSION PROTEIN NMRA FAMILY MEMBER"/>
    <property type="match status" value="1"/>
</dbReference>
<evidence type="ECO:0000256" key="2">
    <source>
        <dbReference type="ARBA" id="ARBA00022857"/>
    </source>
</evidence>
<dbReference type="VEuPathDB" id="FungiDB:F503_08691"/>
<name>S3BRN0_OPHP1</name>
<sequence length="316" mass="34445">MPAAVKPTVLVVGATGKQGGGTINGLLADKSPAAQNIKILALTRDASSPRAKALAAKSDNIEIIEGDQLKPAAIFASLPKGSVTDLFLVTVPPKEEPQAIPFIDEAIAHGVQNIVFASVERGGDDRSWTNPTDVPHFAEKYNIEVHLRDVAAKAESPVTWTILRPAAFMDNLKPGGQFCAIMVSMWSISLKNTKKLQMIATSDVGLWAADSIVKRIAANGKETPYTNKAFGLAGTEVTLTEMRAEFKRIVGKESPWAWWIFGRMLLLFVSDMGRMFRWFDREGFGADINQLRTAGPGPAPKTLEQWLRTESGWVKE</sequence>
<dbReference type="AlphaFoldDB" id="S3BRN0"/>
<protein>
    <submittedName>
        <fullName evidence="4">Nucleoside-diphosphate-sugar epimerase family protein</fullName>
    </submittedName>
</protein>
<proteinExistence type="inferred from homology"/>
<keyword evidence="2" id="KW-0521">NADP</keyword>
<comment type="similarity">
    <text evidence="1">Belongs to the NmrA-type oxidoreductase family.</text>
</comment>
<dbReference type="STRING" id="1262450.S3BRN0"/>
<dbReference type="Proteomes" id="UP000016923">
    <property type="component" value="Unassembled WGS sequence"/>
</dbReference>
<dbReference type="Gene3D" id="3.40.50.720">
    <property type="entry name" value="NAD(P)-binding Rossmann-like Domain"/>
    <property type="match status" value="1"/>
</dbReference>
<dbReference type="GO" id="GO:0005634">
    <property type="term" value="C:nucleus"/>
    <property type="evidence" value="ECO:0007669"/>
    <property type="project" value="TreeGrafter"/>
</dbReference>
<dbReference type="Gene3D" id="3.90.25.10">
    <property type="entry name" value="UDP-galactose 4-epimerase, domain 1"/>
    <property type="match status" value="1"/>
</dbReference>
<dbReference type="SUPFAM" id="SSF51735">
    <property type="entry name" value="NAD(P)-binding Rossmann-fold domains"/>
    <property type="match status" value="1"/>
</dbReference>
<dbReference type="Pfam" id="PF05368">
    <property type="entry name" value="NmrA"/>
    <property type="match status" value="1"/>
</dbReference>
<dbReference type="eggNOG" id="ENOG502S0JD">
    <property type="taxonomic scope" value="Eukaryota"/>
</dbReference>
<evidence type="ECO:0000313" key="4">
    <source>
        <dbReference type="EMBL" id="EPE03077.1"/>
    </source>
</evidence>
<evidence type="ECO:0000313" key="5">
    <source>
        <dbReference type="Proteomes" id="UP000016923"/>
    </source>
</evidence>
<evidence type="ECO:0000259" key="3">
    <source>
        <dbReference type="Pfam" id="PF05368"/>
    </source>
</evidence>
<feature type="domain" description="NmrA-like" evidence="3">
    <location>
        <begin position="6"/>
        <end position="253"/>
    </location>
</feature>
<dbReference type="InterPro" id="IPR051164">
    <property type="entry name" value="NmrA-like_oxidored"/>
</dbReference>
<dbReference type="PANTHER" id="PTHR42748:SF7">
    <property type="entry name" value="NMRA LIKE REDOX SENSOR 1-RELATED"/>
    <property type="match status" value="1"/>
</dbReference>
<reference evidence="4 5" key="1">
    <citation type="journal article" date="2013" name="BMC Genomics">
        <title>The genome and transcriptome of the pine saprophyte Ophiostoma piceae, and a comparison with the bark beetle-associated pine pathogen Grosmannia clavigera.</title>
        <authorList>
            <person name="Haridas S."/>
            <person name="Wang Y."/>
            <person name="Lim L."/>
            <person name="Massoumi Alamouti S."/>
            <person name="Jackman S."/>
            <person name="Docking R."/>
            <person name="Robertson G."/>
            <person name="Birol I."/>
            <person name="Bohlmann J."/>
            <person name="Breuil C."/>
        </authorList>
    </citation>
    <scope>NUCLEOTIDE SEQUENCE [LARGE SCALE GENOMIC DNA]</scope>
    <source>
        <strain evidence="4 5">UAMH 11346</strain>
    </source>
</reference>
<dbReference type="HOGENOM" id="CLU_007383_8_4_1"/>
<dbReference type="InterPro" id="IPR008030">
    <property type="entry name" value="NmrA-like"/>
</dbReference>
<dbReference type="OrthoDB" id="9997102at2759"/>
<dbReference type="InterPro" id="IPR036291">
    <property type="entry name" value="NAD(P)-bd_dom_sf"/>
</dbReference>
<organism evidence="4 5">
    <name type="scientific">Ophiostoma piceae (strain UAMH 11346)</name>
    <name type="common">Sap stain fungus</name>
    <dbReference type="NCBI Taxonomy" id="1262450"/>
    <lineage>
        <taxon>Eukaryota</taxon>
        <taxon>Fungi</taxon>
        <taxon>Dikarya</taxon>
        <taxon>Ascomycota</taxon>
        <taxon>Pezizomycotina</taxon>
        <taxon>Sordariomycetes</taxon>
        <taxon>Sordariomycetidae</taxon>
        <taxon>Ophiostomatales</taxon>
        <taxon>Ophiostomataceae</taxon>
        <taxon>Ophiostoma</taxon>
    </lineage>
</organism>
<accession>S3BRN0</accession>
<dbReference type="OMA" id="MMASLWA"/>
<gene>
    <name evidence="4" type="ORF">F503_08691</name>
</gene>
<dbReference type="EMBL" id="KE148171">
    <property type="protein sequence ID" value="EPE03077.1"/>
    <property type="molecule type" value="Genomic_DNA"/>
</dbReference>
<evidence type="ECO:0000256" key="1">
    <source>
        <dbReference type="ARBA" id="ARBA00006328"/>
    </source>
</evidence>
<keyword evidence="5" id="KW-1185">Reference proteome</keyword>